<comment type="similarity">
    <text evidence="3">Belongs to the cystatin family. Phytocystatin subfamily.</text>
</comment>
<keyword evidence="2 3" id="KW-0789">Thiol protease inhibitor</keyword>
<sequence>MKSVKMALVDTVSIVILLISDTSKAFSTLNTCTMLGKPKHVENISNDLEVEELANFAVTEHNNQTNTLEKLTFSKVVSAKKQVVQGTMYHFTIEVQEAGNPKLYDAKVWVKPWENFKKLEEFKPAPTQAGFTTADLGVKKGVSSGNIGSHGPAPGLQTVPANDPVVREAAGHVVNKLQQGSNSLSPFELTEVVSAQAEVKEEITVFELVVKTTRGVKEEHFKSEVQRTVDGVWSVKGISAQ</sequence>
<dbReference type="InterPro" id="IPR000010">
    <property type="entry name" value="Cystatin_dom"/>
</dbReference>
<dbReference type="Pfam" id="PF00031">
    <property type="entry name" value="Cystatin"/>
    <property type="match status" value="1"/>
</dbReference>
<feature type="signal peptide" evidence="3">
    <location>
        <begin position="1"/>
        <end position="25"/>
    </location>
</feature>
<evidence type="ECO:0000256" key="2">
    <source>
        <dbReference type="ARBA" id="ARBA00022704"/>
    </source>
</evidence>
<keyword evidence="3" id="KW-0732">Signal</keyword>
<feature type="chain" id="PRO_5045010886" description="Cysteine proteinase inhibitor" evidence="3">
    <location>
        <begin position="26"/>
        <end position="241"/>
    </location>
</feature>
<dbReference type="CDD" id="cd00042">
    <property type="entry name" value="CY"/>
    <property type="match status" value="1"/>
</dbReference>
<dbReference type="SMART" id="SM00043">
    <property type="entry name" value="CY"/>
    <property type="match status" value="1"/>
</dbReference>
<evidence type="ECO:0000256" key="3">
    <source>
        <dbReference type="RuleBase" id="RU362130"/>
    </source>
</evidence>
<dbReference type="EMBL" id="OZ020098">
    <property type="protein sequence ID" value="CAK9271048.1"/>
    <property type="molecule type" value="Genomic_DNA"/>
</dbReference>
<dbReference type="InterPro" id="IPR018073">
    <property type="entry name" value="Prot_inh_cystat_CS"/>
</dbReference>
<keyword evidence="1 3" id="KW-0646">Protease inhibitor</keyword>
<organism evidence="5 6">
    <name type="scientific">Sphagnum jensenii</name>
    <dbReference type="NCBI Taxonomy" id="128206"/>
    <lineage>
        <taxon>Eukaryota</taxon>
        <taxon>Viridiplantae</taxon>
        <taxon>Streptophyta</taxon>
        <taxon>Embryophyta</taxon>
        <taxon>Bryophyta</taxon>
        <taxon>Sphagnophytina</taxon>
        <taxon>Sphagnopsida</taxon>
        <taxon>Sphagnales</taxon>
        <taxon>Sphagnaceae</taxon>
        <taxon>Sphagnum</taxon>
    </lineage>
</organism>
<reference evidence="5" key="1">
    <citation type="submission" date="2024-02" db="EMBL/GenBank/DDBJ databases">
        <authorList>
            <consortium name="ELIXIR-Norway"/>
            <consortium name="Elixir Norway"/>
        </authorList>
    </citation>
    <scope>NUCLEOTIDE SEQUENCE</scope>
</reference>
<dbReference type="PANTHER" id="PTHR11413">
    <property type="entry name" value="CYSTATIN FAMILY MEMBER"/>
    <property type="match status" value="1"/>
</dbReference>
<feature type="domain" description="Cystatin" evidence="4">
    <location>
        <begin position="33"/>
        <end position="125"/>
    </location>
</feature>
<dbReference type="PROSITE" id="PS00287">
    <property type="entry name" value="CYSTATIN"/>
    <property type="match status" value="1"/>
</dbReference>
<evidence type="ECO:0000313" key="6">
    <source>
        <dbReference type="Proteomes" id="UP001497444"/>
    </source>
</evidence>
<dbReference type="InterPro" id="IPR027214">
    <property type="entry name" value="Cystatin"/>
</dbReference>
<keyword evidence="6" id="KW-1185">Reference proteome</keyword>
<dbReference type="SUPFAM" id="SSF54403">
    <property type="entry name" value="Cystatin/monellin"/>
    <property type="match status" value="2"/>
</dbReference>
<dbReference type="Pfam" id="PF16845">
    <property type="entry name" value="SQAPI"/>
    <property type="match status" value="1"/>
</dbReference>
<dbReference type="Gene3D" id="3.10.450.10">
    <property type="match status" value="2"/>
</dbReference>
<gene>
    <name evidence="5" type="ORF">CSSPJE1EN1_LOCUS16526</name>
</gene>
<dbReference type="Proteomes" id="UP001497444">
    <property type="component" value="Chromosome 3"/>
</dbReference>
<dbReference type="InterPro" id="IPR046350">
    <property type="entry name" value="Cystatin_sf"/>
</dbReference>
<protein>
    <recommendedName>
        <fullName evidence="3">Cysteine proteinase inhibitor</fullName>
    </recommendedName>
</protein>
<dbReference type="PANTHER" id="PTHR11413:SF103">
    <property type="entry name" value="CYSTEINE PROTEINASE INHIBITOR 12"/>
    <property type="match status" value="1"/>
</dbReference>
<evidence type="ECO:0000256" key="1">
    <source>
        <dbReference type="ARBA" id="ARBA00022690"/>
    </source>
</evidence>
<accession>A0ABP0WZF6</accession>
<proteinExistence type="inferred from homology"/>
<evidence type="ECO:0000313" key="5">
    <source>
        <dbReference type="EMBL" id="CAK9271048.1"/>
    </source>
</evidence>
<name>A0ABP0WZF6_9BRYO</name>
<evidence type="ECO:0000259" key="4">
    <source>
        <dbReference type="SMART" id="SM00043"/>
    </source>
</evidence>